<proteinExistence type="predicted"/>
<gene>
    <name evidence="2" type="ORF">NAEGRDRAFT_63776</name>
</gene>
<dbReference type="InParanoid" id="D2V5C8"/>
<dbReference type="VEuPathDB" id="AmoebaDB:NAEGRDRAFT_63776"/>
<evidence type="ECO:0000313" key="2">
    <source>
        <dbReference type="EMBL" id="EFC48088.1"/>
    </source>
</evidence>
<dbReference type="AlphaFoldDB" id="D2V5C8"/>
<feature type="region of interest" description="Disordered" evidence="1">
    <location>
        <begin position="13"/>
        <end position="72"/>
    </location>
</feature>
<sequence>MRFWSKLFKSVRRNEEGDDTITPSNISTSSSSSKNKPNRTNSPSIISKKIYDNGGGADDESQDSSNSNGGNSIDYAKLNLEDVFDLEGIEVMCREAEDLNLIEL</sequence>
<feature type="compositionally biased region" description="Low complexity" evidence="1">
    <location>
        <begin position="20"/>
        <end position="44"/>
    </location>
</feature>
<dbReference type="GeneID" id="8861489"/>
<dbReference type="RefSeq" id="XP_002680832.1">
    <property type="nucleotide sequence ID" value="XM_002680786.1"/>
</dbReference>
<dbReference type="KEGG" id="ngr:NAEGRDRAFT_63776"/>
<keyword evidence="3" id="KW-1185">Reference proteome</keyword>
<evidence type="ECO:0000313" key="3">
    <source>
        <dbReference type="Proteomes" id="UP000006671"/>
    </source>
</evidence>
<evidence type="ECO:0000256" key="1">
    <source>
        <dbReference type="SAM" id="MobiDB-lite"/>
    </source>
</evidence>
<dbReference type="Proteomes" id="UP000006671">
    <property type="component" value="Unassembled WGS sequence"/>
</dbReference>
<protein>
    <submittedName>
        <fullName evidence="2">Predicted protein</fullName>
    </submittedName>
</protein>
<name>D2V5C8_NAEGR</name>
<accession>D2V5C8</accession>
<reference evidence="2 3" key="1">
    <citation type="journal article" date="2010" name="Cell">
        <title>The genome of Naegleria gruberi illuminates early eukaryotic versatility.</title>
        <authorList>
            <person name="Fritz-Laylin L.K."/>
            <person name="Prochnik S.E."/>
            <person name="Ginger M.L."/>
            <person name="Dacks J.B."/>
            <person name="Carpenter M.L."/>
            <person name="Field M.C."/>
            <person name="Kuo A."/>
            <person name="Paredez A."/>
            <person name="Chapman J."/>
            <person name="Pham J."/>
            <person name="Shu S."/>
            <person name="Neupane R."/>
            <person name="Cipriano M."/>
            <person name="Mancuso J."/>
            <person name="Tu H."/>
            <person name="Salamov A."/>
            <person name="Lindquist E."/>
            <person name="Shapiro H."/>
            <person name="Lucas S."/>
            <person name="Grigoriev I.V."/>
            <person name="Cande W.Z."/>
            <person name="Fulton C."/>
            <person name="Rokhsar D.S."/>
            <person name="Dawson S.C."/>
        </authorList>
    </citation>
    <scope>NUCLEOTIDE SEQUENCE [LARGE SCALE GENOMIC DNA]</scope>
    <source>
        <strain evidence="2 3">NEG-M</strain>
    </source>
</reference>
<dbReference type="EMBL" id="GG738852">
    <property type="protein sequence ID" value="EFC48088.1"/>
    <property type="molecule type" value="Genomic_DNA"/>
</dbReference>
<organism evidence="3">
    <name type="scientific">Naegleria gruberi</name>
    <name type="common">Amoeba</name>
    <dbReference type="NCBI Taxonomy" id="5762"/>
    <lineage>
        <taxon>Eukaryota</taxon>
        <taxon>Discoba</taxon>
        <taxon>Heterolobosea</taxon>
        <taxon>Tetramitia</taxon>
        <taxon>Eutetramitia</taxon>
        <taxon>Vahlkampfiidae</taxon>
        <taxon>Naegleria</taxon>
    </lineage>
</organism>